<feature type="region of interest" description="Disordered" evidence="1">
    <location>
        <begin position="1"/>
        <end position="29"/>
    </location>
</feature>
<protein>
    <submittedName>
        <fullName evidence="2">Uncharacterized protein</fullName>
    </submittedName>
</protein>
<name>A0A3B0MC99_9RHOB</name>
<reference evidence="3" key="1">
    <citation type="submission" date="2018-08" db="EMBL/GenBank/DDBJ databases">
        <authorList>
            <person name="Rodrigo-Torres L."/>
            <person name="Arahal R. D."/>
            <person name="Lucena T."/>
        </authorList>
    </citation>
    <scope>NUCLEOTIDE SEQUENCE [LARGE SCALE GENOMIC DNA]</scope>
    <source>
        <strain evidence="3">CECT 7235</strain>
    </source>
</reference>
<dbReference type="EMBL" id="UIHC01000007">
    <property type="protein sequence ID" value="SUZ31358.1"/>
    <property type="molecule type" value="Genomic_DNA"/>
</dbReference>
<keyword evidence="3" id="KW-1185">Reference proteome</keyword>
<gene>
    <name evidence="2" type="ORF">ROE7235_01099</name>
</gene>
<dbReference type="Proteomes" id="UP000272908">
    <property type="component" value="Unassembled WGS sequence"/>
</dbReference>
<dbReference type="RefSeq" id="WP_121093646.1">
    <property type="nucleotide sequence ID" value="NZ_UIHC01000007.1"/>
</dbReference>
<feature type="region of interest" description="Disordered" evidence="1">
    <location>
        <begin position="85"/>
        <end position="149"/>
    </location>
</feature>
<evidence type="ECO:0000256" key="1">
    <source>
        <dbReference type="SAM" id="MobiDB-lite"/>
    </source>
</evidence>
<evidence type="ECO:0000313" key="3">
    <source>
        <dbReference type="Proteomes" id="UP000272908"/>
    </source>
</evidence>
<accession>A0A3B0MC99</accession>
<dbReference type="OrthoDB" id="7876873at2"/>
<dbReference type="AlphaFoldDB" id="A0A3B0MC99"/>
<feature type="compositionally biased region" description="Polar residues" evidence="1">
    <location>
        <begin position="100"/>
        <end position="111"/>
    </location>
</feature>
<evidence type="ECO:0000313" key="2">
    <source>
        <dbReference type="EMBL" id="SUZ31358.1"/>
    </source>
</evidence>
<sequence>MSLLSPISAATPHPAQPRDPVAMTAATQRAAPAVTPTLTQTAVQQAKAGQRADLLTTHDIVPLTDRRDRLVGPPPTFEVNLLQHLRETRNDPPDADEPQPVQTDSPQQQDVTGKAPEQRAKADDTDALYRQLQPADPTATPSDSVDTRL</sequence>
<organism evidence="2 3">
    <name type="scientific">Roseinatronobacter ekhonensis</name>
    <dbReference type="NCBI Taxonomy" id="254356"/>
    <lineage>
        <taxon>Bacteria</taxon>
        <taxon>Pseudomonadati</taxon>
        <taxon>Pseudomonadota</taxon>
        <taxon>Alphaproteobacteria</taxon>
        <taxon>Rhodobacterales</taxon>
        <taxon>Paracoccaceae</taxon>
        <taxon>Roseinatronobacter</taxon>
    </lineage>
</organism>
<feature type="compositionally biased region" description="Low complexity" evidence="1">
    <location>
        <begin position="20"/>
        <end position="29"/>
    </location>
</feature>
<proteinExistence type="predicted"/>
<feature type="compositionally biased region" description="Polar residues" evidence="1">
    <location>
        <begin position="139"/>
        <end position="149"/>
    </location>
</feature>